<dbReference type="CDD" id="cd00609">
    <property type="entry name" value="AAT_like"/>
    <property type="match status" value="1"/>
</dbReference>
<keyword evidence="4" id="KW-0808">Transferase</keyword>
<organism evidence="7 8">
    <name type="scientific">Streptomyces pactum</name>
    <dbReference type="NCBI Taxonomy" id="68249"/>
    <lineage>
        <taxon>Bacteria</taxon>
        <taxon>Bacillati</taxon>
        <taxon>Actinomycetota</taxon>
        <taxon>Actinomycetes</taxon>
        <taxon>Kitasatosporales</taxon>
        <taxon>Streptomycetaceae</taxon>
        <taxon>Streptomyces</taxon>
    </lineage>
</organism>
<evidence type="ECO:0000256" key="3">
    <source>
        <dbReference type="ARBA" id="ARBA00022576"/>
    </source>
</evidence>
<evidence type="ECO:0000256" key="4">
    <source>
        <dbReference type="ARBA" id="ARBA00022679"/>
    </source>
</evidence>
<evidence type="ECO:0000256" key="2">
    <source>
        <dbReference type="ARBA" id="ARBA00007441"/>
    </source>
</evidence>
<dbReference type="Proteomes" id="UP000807371">
    <property type="component" value="Unassembled WGS sequence"/>
</dbReference>
<dbReference type="RefSeq" id="WP_197988740.1">
    <property type="nucleotide sequence ID" value="NZ_JACYXC010000001.1"/>
</dbReference>
<evidence type="ECO:0000313" key="8">
    <source>
        <dbReference type="Proteomes" id="UP000807371"/>
    </source>
</evidence>
<sequence length="425" mass="45915">MPDAGLLRQYLAAGMPHGEPICMSFGETWDRIPPGLADCLRQVPRSSHGYQLSLHGLPRLRTALAAHLTASHRLPDTAERGRHWEVGVSWTGTRAAMFDFARLVLDRRPATARRPVALVAGPAWDYAGVLTPLGYDVRHLPLRFDRGFVPDPEELAELAAEIARDPAAGTAMVVVNAQHNPTAVNWSPDSVNALLDAAESAGAAVLIDDAYLNVHDVAVEPTSALRLLLDRRRAAGNSTGAPWLAVQSMGKQFGCNGWGVGAVTAPPEILDALVNGYRLHHSLMSSGMLQHAMADWLESVASTQFLAEQRVRLTETRAAAEEQFVKRLGYPASAVHTGECTPYIVVRVPPGYAGDEESAREFRAVCFERTGVLTAPVWPWPMPAPEEAGHDPQLRLYLGSGTEGVTEAVRRMSAAGLTWTARPAG</sequence>
<dbReference type="Gene3D" id="3.40.640.10">
    <property type="entry name" value="Type I PLP-dependent aspartate aminotransferase-like (Major domain)"/>
    <property type="match status" value="1"/>
</dbReference>
<dbReference type="PANTHER" id="PTHR46383:SF1">
    <property type="entry name" value="ASPARTATE AMINOTRANSFERASE"/>
    <property type="match status" value="1"/>
</dbReference>
<dbReference type="GO" id="GO:0008483">
    <property type="term" value="F:transaminase activity"/>
    <property type="evidence" value="ECO:0007669"/>
    <property type="project" value="UniProtKB-KW"/>
</dbReference>
<name>A0ABS0NIW7_9ACTN</name>
<keyword evidence="3 7" id="KW-0032">Aminotransferase</keyword>
<dbReference type="InterPro" id="IPR004839">
    <property type="entry name" value="Aminotransferase_I/II_large"/>
</dbReference>
<dbReference type="InterPro" id="IPR050596">
    <property type="entry name" value="AspAT/PAT-like"/>
</dbReference>
<comment type="caution">
    <text evidence="7">The sequence shown here is derived from an EMBL/GenBank/DDBJ whole genome shotgun (WGS) entry which is preliminary data.</text>
</comment>
<keyword evidence="5" id="KW-0663">Pyridoxal phosphate</keyword>
<evidence type="ECO:0000313" key="7">
    <source>
        <dbReference type="EMBL" id="MBH5335145.1"/>
    </source>
</evidence>
<keyword evidence="8" id="KW-1185">Reference proteome</keyword>
<dbReference type="InterPro" id="IPR015421">
    <property type="entry name" value="PyrdxlP-dep_Trfase_major"/>
</dbReference>
<proteinExistence type="inferred from homology"/>
<reference evidence="7 8" key="1">
    <citation type="submission" date="2020-09" db="EMBL/GenBank/DDBJ databases">
        <title>Biosynthesis of the nuclear factor of activated T cells inhibitor NFAT-133 and its congeners in Streptomyces pactum.</title>
        <authorList>
            <person name="Zhou W."/>
            <person name="Posri P."/>
            <person name="Abugrain M.E."/>
            <person name="Weisberg A.J."/>
            <person name="Chang J.H."/>
            <person name="Mahmud T."/>
        </authorList>
    </citation>
    <scope>NUCLEOTIDE SEQUENCE [LARGE SCALE GENOMIC DNA]</scope>
    <source>
        <strain evidence="7 8">ATCC 27456</strain>
    </source>
</reference>
<dbReference type="PANTHER" id="PTHR46383">
    <property type="entry name" value="ASPARTATE AMINOTRANSFERASE"/>
    <property type="match status" value="1"/>
</dbReference>
<dbReference type="Gene3D" id="3.90.1150.10">
    <property type="entry name" value="Aspartate Aminotransferase, domain 1"/>
    <property type="match status" value="1"/>
</dbReference>
<evidence type="ECO:0000256" key="1">
    <source>
        <dbReference type="ARBA" id="ARBA00001933"/>
    </source>
</evidence>
<evidence type="ECO:0000256" key="5">
    <source>
        <dbReference type="ARBA" id="ARBA00022898"/>
    </source>
</evidence>
<dbReference type="InterPro" id="IPR015422">
    <property type="entry name" value="PyrdxlP-dep_Trfase_small"/>
</dbReference>
<dbReference type="Pfam" id="PF00155">
    <property type="entry name" value="Aminotran_1_2"/>
    <property type="match status" value="1"/>
</dbReference>
<feature type="domain" description="Aminotransferase class I/classII large" evidence="6">
    <location>
        <begin position="55"/>
        <end position="377"/>
    </location>
</feature>
<dbReference type="SUPFAM" id="SSF53383">
    <property type="entry name" value="PLP-dependent transferases"/>
    <property type="match status" value="1"/>
</dbReference>
<accession>A0ABS0NIW7</accession>
<evidence type="ECO:0000259" key="6">
    <source>
        <dbReference type="Pfam" id="PF00155"/>
    </source>
</evidence>
<comment type="cofactor">
    <cofactor evidence="1">
        <name>pyridoxal 5'-phosphate</name>
        <dbReference type="ChEBI" id="CHEBI:597326"/>
    </cofactor>
</comment>
<comment type="similarity">
    <text evidence="2">Belongs to the class-I pyridoxal-phosphate-dependent aminotransferase family.</text>
</comment>
<dbReference type="InterPro" id="IPR015424">
    <property type="entry name" value="PyrdxlP-dep_Trfase"/>
</dbReference>
<dbReference type="EMBL" id="JACYXC010000001">
    <property type="protein sequence ID" value="MBH5335145.1"/>
    <property type="molecule type" value="Genomic_DNA"/>
</dbReference>
<gene>
    <name evidence="7" type="ORF">IHE55_10190</name>
</gene>
<protein>
    <submittedName>
        <fullName evidence="7">Pyridoxal phosphate-dependent aminotransferase</fullName>
    </submittedName>
</protein>